<gene>
    <name evidence="1" type="ORF">LSAT_V11C400164860</name>
</gene>
<dbReference type="EMBL" id="NBSK02000004">
    <property type="protein sequence ID" value="KAJ0209267.1"/>
    <property type="molecule type" value="Genomic_DNA"/>
</dbReference>
<keyword evidence="2" id="KW-1185">Reference proteome</keyword>
<name>A0A9R1XIP7_LACSA</name>
<dbReference type="Proteomes" id="UP000235145">
    <property type="component" value="Unassembled WGS sequence"/>
</dbReference>
<proteinExistence type="predicted"/>
<sequence>MMVLPMVVDKARIRNSQYHGLSNASGFLEHAFIEKLLFWVFYECPKGCCPETMVGPFKPNLISKPTSPKLSSHVMGKTKKKFSFTNYIHIKSKWGSRNSKMLSFHTPENRNSLHGLINASESLEHAMQRVINDNLELAVHQLRSFCFLNPMSDARVLLSALHNVIRTLSKKLSHVLWERQKKFSFTNYIHIESKVNDNLWVEEKKEFRMLSV</sequence>
<accession>A0A9R1XIP7</accession>
<evidence type="ECO:0000313" key="1">
    <source>
        <dbReference type="EMBL" id="KAJ0209267.1"/>
    </source>
</evidence>
<organism evidence="1 2">
    <name type="scientific">Lactuca sativa</name>
    <name type="common">Garden lettuce</name>
    <dbReference type="NCBI Taxonomy" id="4236"/>
    <lineage>
        <taxon>Eukaryota</taxon>
        <taxon>Viridiplantae</taxon>
        <taxon>Streptophyta</taxon>
        <taxon>Embryophyta</taxon>
        <taxon>Tracheophyta</taxon>
        <taxon>Spermatophyta</taxon>
        <taxon>Magnoliopsida</taxon>
        <taxon>eudicotyledons</taxon>
        <taxon>Gunneridae</taxon>
        <taxon>Pentapetalae</taxon>
        <taxon>asterids</taxon>
        <taxon>campanulids</taxon>
        <taxon>Asterales</taxon>
        <taxon>Asteraceae</taxon>
        <taxon>Cichorioideae</taxon>
        <taxon>Cichorieae</taxon>
        <taxon>Lactucinae</taxon>
        <taxon>Lactuca</taxon>
    </lineage>
</organism>
<protein>
    <submittedName>
        <fullName evidence="1">Uncharacterized protein</fullName>
    </submittedName>
</protein>
<evidence type="ECO:0000313" key="2">
    <source>
        <dbReference type="Proteomes" id="UP000235145"/>
    </source>
</evidence>
<dbReference type="AlphaFoldDB" id="A0A9R1XIP7"/>
<comment type="caution">
    <text evidence="1">The sequence shown here is derived from an EMBL/GenBank/DDBJ whole genome shotgun (WGS) entry which is preliminary data.</text>
</comment>
<reference evidence="1 2" key="1">
    <citation type="journal article" date="2017" name="Nat. Commun.">
        <title>Genome assembly with in vitro proximity ligation data and whole-genome triplication in lettuce.</title>
        <authorList>
            <person name="Reyes-Chin-Wo S."/>
            <person name="Wang Z."/>
            <person name="Yang X."/>
            <person name="Kozik A."/>
            <person name="Arikit S."/>
            <person name="Song C."/>
            <person name="Xia L."/>
            <person name="Froenicke L."/>
            <person name="Lavelle D.O."/>
            <person name="Truco M.J."/>
            <person name="Xia R."/>
            <person name="Zhu S."/>
            <person name="Xu C."/>
            <person name="Xu H."/>
            <person name="Xu X."/>
            <person name="Cox K."/>
            <person name="Korf I."/>
            <person name="Meyers B.C."/>
            <person name="Michelmore R.W."/>
        </authorList>
    </citation>
    <scope>NUCLEOTIDE SEQUENCE [LARGE SCALE GENOMIC DNA]</scope>
    <source>
        <strain evidence="2">cv. Salinas</strain>
        <tissue evidence="1">Seedlings</tissue>
    </source>
</reference>